<dbReference type="CDD" id="cd05799">
    <property type="entry name" value="PGM2"/>
    <property type="match status" value="1"/>
</dbReference>
<keyword evidence="3" id="KW-0597">Phosphoprotein</keyword>
<keyword evidence="5" id="KW-0460">Magnesium</keyword>
<evidence type="ECO:0000256" key="5">
    <source>
        <dbReference type="ARBA" id="ARBA00022842"/>
    </source>
</evidence>
<dbReference type="AlphaFoldDB" id="A0A5C5B9H8"/>
<dbReference type="PROSITE" id="PS00710">
    <property type="entry name" value="PGM_PMM"/>
    <property type="match status" value="1"/>
</dbReference>
<comment type="cofactor">
    <cofactor evidence="1">
        <name>Mg(2+)</name>
        <dbReference type="ChEBI" id="CHEBI:18420"/>
    </cofactor>
</comment>
<evidence type="ECO:0000256" key="1">
    <source>
        <dbReference type="ARBA" id="ARBA00001946"/>
    </source>
</evidence>
<dbReference type="GO" id="GO:0005975">
    <property type="term" value="P:carbohydrate metabolic process"/>
    <property type="evidence" value="ECO:0007669"/>
    <property type="project" value="InterPro"/>
</dbReference>
<dbReference type="GO" id="GO:0006166">
    <property type="term" value="P:purine ribonucleoside salvage"/>
    <property type="evidence" value="ECO:0007669"/>
    <property type="project" value="TreeGrafter"/>
</dbReference>
<evidence type="ECO:0000256" key="2">
    <source>
        <dbReference type="ARBA" id="ARBA00010231"/>
    </source>
</evidence>
<evidence type="ECO:0000259" key="10">
    <source>
        <dbReference type="Pfam" id="PF02879"/>
    </source>
</evidence>
<dbReference type="InterPro" id="IPR005844">
    <property type="entry name" value="A-D-PHexomutase_a/b/a-I"/>
</dbReference>
<feature type="domain" description="Alpha-D-phosphohexomutase alpha/beta/alpha" evidence="10">
    <location>
        <begin position="250"/>
        <end position="348"/>
    </location>
</feature>
<dbReference type="InterPro" id="IPR005846">
    <property type="entry name" value="A-D-PHexomutase_a/b/a-III"/>
</dbReference>
<feature type="domain" description="Alpha-D-phosphohexomutase C-terminal" evidence="8">
    <location>
        <begin position="556"/>
        <end position="581"/>
    </location>
</feature>
<dbReference type="GO" id="GO:0008973">
    <property type="term" value="F:phosphopentomutase activity"/>
    <property type="evidence" value="ECO:0007669"/>
    <property type="project" value="TreeGrafter"/>
</dbReference>
<dbReference type="Pfam" id="PF02879">
    <property type="entry name" value="PGM_PMM_II"/>
    <property type="match status" value="1"/>
</dbReference>
<dbReference type="GO" id="GO:0000287">
    <property type="term" value="F:magnesium ion binding"/>
    <property type="evidence" value="ECO:0007669"/>
    <property type="project" value="InterPro"/>
</dbReference>
<dbReference type="PANTHER" id="PTHR45745">
    <property type="entry name" value="PHOSPHOMANNOMUTASE 45A"/>
    <property type="match status" value="1"/>
</dbReference>
<feature type="domain" description="Alpha-D-phosphohexomutase alpha/beta/alpha" evidence="9">
    <location>
        <begin position="123"/>
        <end position="227"/>
    </location>
</feature>
<evidence type="ECO:0000313" key="12">
    <source>
        <dbReference type="EMBL" id="TNU73500.1"/>
    </source>
</evidence>
<dbReference type="Pfam" id="PF02880">
    <property type="entry name" value="PGM_PMM_III"/>
    <property type="match status" value="1"/>
</dbReference>
<dbReference type="SUPFAM" id="SSF55957">
    <property type="entry name" value="Phosphoglucomutase, C-terminal domain"/>
    <property type="match status" value="1"/>
</dbReference>
<dbReference type="EMBL" id="VENP01000043">
    <property type="protein sequence ID" value="TNU73500.1"/>
    <property type="molecule type" value="Genomic_DNA"/>
</dbReference>
<evidence type="ECO:0000259" key="11">
    <source>
        <dbReference type="Pfam" id="PF02880"/>
    </source>
</evidence>
<dbReference type="PRINTS" id="PR00509">
    <property type="entry name" value="PGMPMM"/>
</dbReference>
<dbReference type="Gene3D" id="3.30.310.50">
    <property type="entry name" value="Alpha-D-phosphohexomutase, C-terminal domain"/>
    <property type="match status" value="1"/>
</dbReference>
<evidence type="ECO:0000259" key="9">
    <source>
        <dbReference type="Pfam" id="PF02878"/>
    </source>
</evidence>
<keyword evidence="13" id="KW-1185">Reference proteome</keyword>
<dbReference type="Gene3D" id="3.40.120.10">
    <property type="entry name" value="Alpha-D-Glucose-1,6-Bisphosphate, subunit A, domain 3"/>
    <property type="match status" value="3"/>
</dbReference>
<feature type="region of interest" description="Disordered" evidence="7">
    <location>
        <begin position="104"/>
        <end position="124"/>
    </location>
</feature>
<keyword evidence="6" id="KW-0413">Isomerase</keyword>
<proteinExistence type="inferred from homology"/>
<dbReference type="InterPro" id="IPR016055">
    <property type="entry name" value="A-D-PHexomutase_a/b/a-I/II/III"/>
</dbReference>
<dbReference type="PANTHER" id="PTHR45745:SF1">
    <property type="entry name" value="PHOSPHOGLUCOMUTASE 2B-RELATED"/>
    <property type="match status" value="1"/>
</dbReference>
<dbReference type="OrthoDB" id="9806956at2"/>
<dbReference type="Proteomes" id="UP000313849">
    <property type="component" value="Unassembled WGS sequence"/>
</dbReference>
<keyword evidence="4" id="KW-0479">Metal-binding</keyword>
<dbReference type="InterPro" id="IPR016066">
    <property type="entry name" value="A-D-PHexomutase_CS"/>
</dbReference>
<reference evidence="12 13" key="1">
    <citation type="submission" date="2019-06" db="EMBL/GenBank/DDBJ databases">
        <title>Draft genome sequence of Miniimonas arenae KCTC 19750T isolated from sea sand.</title>
        <authorList>
            <person name="Park S.-J."/>
        </authorList>
    </citation>
    <scope>NUCLEOTIDE SEQUENCE [LARGE SCALE GENOMIC DNA]</scope>
    <source>
        <strain evidence="12 13">KCTC 19750</strain>
    </source>
</reference>
<evidence type="ECO:0000256" key="7">
    <source>
        <dbReference type="SAM" id="MobiDB-lite"/>
    </source>
</evidence>
<comment type="similarity">
    <text evidence="2">Belongs to the phosphohexose mutase family.</text>
</comment>
<accession>A0A5C5B9H8</accession>
<gene>
    <name evidence="12" type="ORF">FH969_11045</name>
</gene>
<comment type="caution">
    <text evidence="12">The sequence shown here is derived from an EMBL/GenBank/DDBJ whole genome shotgun (WGS) entry which is preliminary data.</text>
</comment>
<dbReference type="InterPro" id="IPR005845">
    <property type="entry name" value="A-D-PHexomutase_a/b/a-II"/>
</dbReference>
<dbReference type="InterPro" id="IPR005843">
    <property type="entry name" value="A-D-PHexomutase_C"/>
</dbReference>
<evidence type="ECO:0000256" key="6">
    <source>
        <dbReference type="ARBA" id="ARBA00023235"/>
    </source>
</evidence>
<evidence type="ECO:0000256" key="4">
    <source>
        <dbReference type="ARBA" id="ARBA00022723"/>
    </source>
</evidence>
<evidence type="ECO:0000259" key="8">
    <source>
        <dbReference type="Pfam" id="PF00408"/>
    </source>
</evidence>
<protein>
    <submittedName>
        <fullName evidence="12">Phospho-sugar mutase</fullName>
    </submittedName>
</protein>
<dbReference type="Pfam" id="PF00408">
    <property type="entry name" value="PGM_PMM_IV"/>
    <property type="match status" value="1"/>
</dbReference>
<dbReference type="InterPro" id="IPR005841">
    <property type="entry name" value="Alpha-D-phosphohexomutase_SF"/>
</dbReference>
<dbReference type="RefSeq" id="WP_139987268.1">
    <property type="nucleotide sequence ID" value="NZ_VENP01000043.1"/>
</dbReference>
<dbReference type="Pfam" id="PF02878">
    <property type="entry name" value="PGM_PMM_I"/>
    <property type="match status" value="1"/>
</dbReference>
<dbReference type="SUPFAM" id="SSF53738">
    <property type="entry name" value="Phosphoglucomutase, first 3 domains"/>
    <property type="match status" value="3"/>
</dbReference>
<evidence type="ECO:0000256" key="3">
    <source>
        <dbReference type="ARBA" id="ARBA00022553"/>
    </source>
</evidence>
<feature type="domain" description="Alpha-D-phosphohexomutase alpha/beta/alpha" evidence="11">
    <location>
        <begin position="395"/>
        <end position="472"/>
    </location>
</feature>
<evidence type="ECO:0000313" key="13">
    <source>
        <dbReference type="Proteomes" id="UP000313849"/>
    </source>
</evidence>
<name>A0A5C5B9H8_9MICO</name>
<sequence>MASGLGPVDDGALPDWVVSRVRAWVRDDPDEATVAEVTALFHAAEQGDPAAAAELTDRFSGTLQFGTAGLRGAIGGGSNRMNRAVVIRAAAGLTTYLLEALADGEHDGGHEPDGEPTSGATRPPRVVIGYDARHYSRVFARDTAAVVTAAGGEALLLRQEWPTPVLAFAVRHLDADAGVMVTASHNPAADNGYKVYLGGRVVTDSGQGAQIVPPYDAAIAAHIAAIKQIADVPRAEDGWTVLDDDVHRAYLDALTARPAHPGVGSLRVVTTAMHGVGGPTLTSALVAAGVTDLHTVGAQADPDPTFPTVAFPNPEEAGAMDLAFALARELDADLVIAVDPDADRCAVAVPDPAAEGGWRRLTGDETGALLGEAAAGALTGPALPDAPPPAADSPVLACSIVSSRHLEAIARAHGLRHRATLTGFKWISRVPDLAFGYEEALGYCVAPDVVRDKDGVSAAVAVVNLLAQAKADGTDLRGVLDALARRDGLFASAPVTVRVEDLALIAETMTRLRTAPPATLGGSAVTRVVDLADGLDVPDPDGRTGGAYRVPPTDGVWLETGDGVRVVVRPSGTEPKLKAYLDVHVPIGDAPTLAHGDVVTSARSLAARRLAAIGADVRAAVGL</sequence>
<feature type="compositionally biased region" description="Basic and acidic residues" evidence="7">
    <location>
        <begin position="104"/>
        <end position="113"/>
    </location>
</feature>
<dbReference type="InterPro" id="IPR036900">
    <property type="entry name" value="A-D-PHexomutase_C_sf"/>
</dbReference>
<organism evidence="12 13">
    <name type="scientific">Miniimonas arenae</name>
    <dbReference type="NCBI Taxonomy" id="676201"/>
    <lineage>
        <taxon>Bacteria</taxon>
        <taxon>Bacillati</taxon>
        <taxon>Actinomycetota</taxon>
        <taxon>Actinomycetes</taxon>
        <taxon>Micrococcales</taxon>
        <taxon>Beutenbergiaceae</taxon>
        <taxon>Miniimonas</taxon>
    </lineage>
</organism>